<comment type="caution">
    <text evidence="3">The sequence shown here is derived from an EMBL/GenBank/DDBJ whole genome shotgun (WGS) entry which is preliminary data.</text>
</comment>
<dbReference type="InterPro" id="IPR028976">
    <property type="entry name" value="CheC-like_sf"/>
</dbReference>
<accession>A0A2N0Z3I2</accession>
<proteinExistence type="predicted"/>
<gene>
    <name evidence="3" type="ORF">CWS01_08360</name>
</gene>
<evidence type="ECO:0000313" key="3">
    <source>
        <dbReference type="EMBL" id="PKG24074.1"/>
    </source>
</evidence>
<evidence type="ECO:0000256" key="1">
    <source>
        <dbReference type="ARBA" id="ARBA00022500"/>
    </source>
</evidence>
<feature type="domain" description="Chemotaxis phosphatase CheX-like" evidence="2">
    <location>
        <begin position="45"/>
        <end position="120"/>
    </location>
</feature>
<dbReference type="InterPro" id="IPR038756">
    <property type="entry name" value="CheX-like"/>
</dbReference>
<name>A0A2N0Z3I2_9BACI</name>
<dbReference type="CDD" id="cd17906">
    <property type="entry name" value="CheX"/>
    <property type="match status" value="1"/>
</dbReference>
<dbReference type="AlphaFoldDB" id="A0A2N0Z3I2"/>
<evidence type="ECO:0000259" key="2">
    <source>
        <dbReference type="Pfam" id="PF13690"/>
    </source>
</evidence>
<dbReference type="InterPro" id="IPR028051">
    <property type="entry name" value="CheX-like_dom"/>
</dbReference>
<keyword evidence="4" id="KW-1185">Reference proteome</keyword>
<dbReference type="GO" id="GO:0006935">
    <property type="term" value="P:chemotaxis"/>
    <property type="evidence" value="ECO:0007669"/>
    <property type="project" value="UniProtKB-KW"/>
</dbReference>
<protein>
    <submittedName>
        <fullName evidence="3">Chemotaxis protein CheX</fullName>
    </submittedName>
</protein>
<organism evidence="3 4">
    <name type="scientific">Niallia nealsonii</name>
    <dbReference type="NCBI Taxonomy" id="115979"/>
    <lineage>
        <taxon>Bacteria</taxon>
        <taxon>Bacillati</taxon>
        <taxon>Bacillota</taxon>
        <taxon>Bacilli</taxon>
        <taxon>Bacillales</taxon>
        <taxon>Bacillaceae</taxon>
        <taxon>Niallia</taxon>
    </lineage>
</organism>
<dbReference type="Proteomes" id="UP000233375">
    <property type="component" value="Unassembled WGS sequence"/>
</dbReference>
<dbReference type="Gene3D" id="3.40.1550.10">
    <property type="entry name" value="CheC-like"/>
    <property type="match status" value="1"/>
</dbReference>
<dbReference type="EMBL" id="PISE01000016">
    <property type="protein sequence ID" value="PKG24074.1"/>
    <property type="molecule type" value="Genomic_DNA"/>
</dbReference>
<reference evidence="3 4" key="1">
    <citation type="journal article" date="2003" name="Int. J. Syst. Evol. Microbiol.">
        <title>Bacillus nealsonii sp. nov., isolated from a spacecraft-assembly facility, whose spores are gamma-radiation resistant.</title>
        <authorList>
            <person name="Venkateswaran K."/>
            <person name="Kempf M."/>
            <person name="Chen F."/>
            <person name="Satomi M."/>
            <person name="Nicholson W."/>
            <person name="Kern R."/>
        </authorList>
    </citation>
    <scope>NUCLEOTIDE SEQUENCE [LARGE SCALE GENOMIC DNA]</scope>
    <source>
        <strain evidence="3 4">FO-92</strain>
    </source>
</reference>
<evidence type="ECO:0000313" key="4">
    <source>
        <dbReference type="Proteomes" id="UP000233375"/>
    </source>
</evidence>
<dbReference type="PANTHER" id="PTHR39452:SF1">
    <property type="entry name" value="CHEY-P PHOSPHATASE CHEX"/>
    <property type="match status" value="1"/>
</dbReference>
<dbReference type="OrthoDB" id="9788100at2"/>
<dbReference type="RefSeq" id="WP_101176736.1">
    <property type="nucleotide sequence ID" value="NZ_PISE01000016.1"/>
</dbReference>
<dbReference type="Pfam" id="PF13690">
    <property type="entry name" value="CheX"/>
    <property type="match status" value="1"/>
</dbReference>
<dbReference type="SUPFAM" id="SSF103039">
    <property type="entry name" value="CheC-like"/>
    <property type="match status" value="1"/>
</dbReference>
<dbReference type="PANTHER" id="PTHR39452">
    <property type="entry name" value="CHEY-P PHOSPHATASE CHEX"/>
    <property type="match status" value="1"/>
</dbReference>
<sequence length="150" mass="16211">MTLTKSATEILNGTIESVKSVLPFEISIHKPLQISAPFLQKSLGVLIGITGDLRGRIIIDGNEHVFSKLGETMFGMLLEGEMLESFSGELGNMIVGNLSTFVSQNGIEMDITPPTVLIGETKMYGFDKALQLPISLNELGTLNVILMIEG</sequence>
<keyword evidence="1" id="KW-0145">Chemotaxis</keyword>